<name>A0A8S1QWB4_9CILI</name>
<protein>
    <recommendedName>
        <fullName evidence="1">PARG catalytic Macro domain-containing protein</fullName>
    </recommendedName>
</protein>
<comment type="caution">
    <text evidence="2">The sequence shown here is derived from an EMBL/GenBank/DDBJ whole genome shotgun (WGS) entry which is preliminary data.</text>
</comment>
<dbReference type="PANTHER" id="PTHR12837:SF0">
    <property type="entry name" value="POLY(ADP-RIBOSE) GLYCOHYDROLASE"/>
    <property type="match status" value="1"/>
</dbReference>
<dbReference type="InterPro" id="IPR007724">
    <property type="entry name" value="Poly_GlycHdrlase"/>
</dbReference>
<dbReference type="PANTHER" id="PTHR12837">
    <property type="entry name" value="POLY ADP-RIBOSE GLYCOHYDROLASE"/>
    <property type="match status" value="1"/>
</dbReference>
<proteinExistence type="predicted"/>
<evidence type="ECO:0000259" key="1">
    <source>
        <dbReference type="Pfam" id="PF05028"/>
    </source>
</evidence>
<dbReference type="Pfam" id="PF05028">
    <property type="entry name" value="PARG_cat_C"/>
    <property type="match status" value="1"/>
</dbReference>
<reference evidence="2" key="1">
    <citation type="submission" date="2021-01" db="EMBL/GenBank/DDBJ databases">
        <authorList>
            <consortium name="Genoscope - CEA"/>
            <person name="William W."/>
        </authorList>
    </citation>
    <scope>NUCLEOTIDE SEQUENCE</scope>
</reference>
<dbReference type="GO" id="GO:0005975">
    <property type="term" value="P:carbohydrate metabolic process"/>
    <property type="evidence" value="ECO:0007669"/>
    <property type="project" value="InterPro"/>
</dbReference>
<dbReference type="GO" id="GO:0005737">
    <property type="term" value="C:cytoplasm"/>
    <property type="evidence" value="ECO:0007669"/>
    <property type="project" value="TreeGrafter"/>
</dbReference>
<dbReference type="GO" id="GO:0006282">
    <property type="term" value="P:regulation of DNA repair"/>
    <property type="evidence" value="ECO:0007669"/>
    <property type="project" value="InterPro"/>
</dbReference>
<dbReference type="GO" id="GO:0009225">
    <property type="term" value="P:nucleotide-sugar metabolic process"/>
    <property type="evidence" value="ECO:0007669"/>
    <property type="project" value="TreeGrafter"/>
</dbReference>
<dbReference type="GO" id="GO:1990966">
    <property type="term" value="P:ATP generation from poly-ADP-D-ribose"/>
    <property type="evidence" value="ECO:0007669"/>
    <property type="project" value="TreeGrafter"/>
</dbReference>
<evidence type="ECO:0000313" key="3">
    <source>
        <dbReference type="Proteomes" id="UP000692954"/>
    </source>
</evidence>
<evidence type="ECO:0000313" key="2">
    <source>
        <dbReference type="EMBL" id="CAD8120186.1"/>
    </source>
</evidence>
<gene>
    <name evidence="2" type="ORF">PSON_ATCC_30995.1.T1250001</name>
</gene>
<dbReference type="Proteomes" id="UP000692954">
    <property type="component" value="Unassembled WGS sequence"/>
</dbReference>
<dbReference type="EMBL" id="CAJJDN010000125">
    <property type="protein sequence ID" value="CAD8120186.1"/>
    <property type="molecule type" value="Genomic_DNA"/>
</dbReference>
<keyword evidence="3" id="KW-1185">Reference proteome</keyword>
<dbReference type="OrthoDB" id="1937899at2759"/>
<organism evidence="2 3">
    <name type="scientific">Paramecium sonneborni</name>
    <dbReference type="NCBI Taxonomy" id="65129"/>
    <lineage>
        <taxon>Eukaryota</taxon>
        <taxon>Sar</taxon>
        <taxon>Alveolata</taxon>
        <taxon>Ciliophora</taxon>
        <taxon>Intramacronucleata</taxon>
        <taxon>Oligohymenophorea</taxon>
        <taxon>Peniculida</taxon>
        <taxon>Parameciidae</taxon>
        <taxon>Paramecium</taxon>
    </lineage>
</organism>
<accession>A0A8S1QWB4</accession>
<dbReference type="GO" id="GO:0005634">
    <property type="term" value="C:nucleus"/>
    <property type="evidence" value="ECO:0007669"/>
    <property type="project" value="TreeGrafter"/>
</dbReference>
<sequence length="108" mass="13167">MLIFPEALVCMLFVPPMRQNQAVLIQDLIKQNHYKGYEHSFKFVPQEINVRSFYNLLAIDSKHFSQFDNQFLEQNMNRELLKCYFGFEVALKNAPRFPTRRWMWYIQR</sequence>
<dbReference type="GO" id="GO:0004649">
    <property type="term" value="F:poly(ADP-ribose) glycohydrolase activity"/>
    <property type="evidence" value="ECO:0007669"/>
    <property type="project" value="InterPro"/>
</dbReference>
<dbReference type="AlphaFoldDB" id="A0A8S1QWB4"/>
<dbReference type="InterPro" id="IPR046372">
    <property type="entry name" value="PARG_cat_C"/>
</dbReference>
<feature type="domain" description="PARG catalytic Macro" evidence="1">
    <location>
        <begin position="2"/>
        <end position="93"/>
    </location>
</feature>